<evidence type="ECO:0000256" key="3">
    <source>
        <dbReference type="ARBA" id="ARBA00022833"/>
    </source>
</evidence>
<dbReference type="Proteomes" id="UP000653305">
    <property type="component" value="Unassembled WGS sequence"/>
</dbReference>
<evidence type="ECO:0000256" key="5">
    <source>
        <dbReference type="SAM" id="MobiDB-lite"/>
    </source>
</evidence>
<evidence type="ECO:0000256" key="1">
    <source>
        <dbReference type="ARBA" id="ARBA00022723"/>
    </source>
</evidence>
<evidence type="ECO:0000256" key="2">
    <source>
        <dbReference type="ARBA" id="ARBA00022771"/>
    </source>
</evidence>
<evidence type="ECO:0000256" key="4">
    <source>
        <dbReference type="PROSITE-ProRule" id="PRU00175"/>
    </source>
</evidence>
<dbReference type="SMART" id="SM00184">
    <property type="entry name" value="RING"/>
    <property type="match status" value="1"/>
</dbReference>
<feature type="compositionally biased region" description="Polar residues" evidence="5">
    <location>
        <begin position="249"/>
        <end position="260"/>
    </location>
</feature>
<dbReference type="PROSITE" id="PS50089">
    <property type="entry name" value="ZF_RING_2"/>
    <property type="match status" value="1"/>
</dbReference>
<accession>A0A830CZF8</accession>
<dbReference type="Pfam" id="PF13923">
    <property type="entry name" value="zf-C3HC4_2"/>
    <property type="match status" value="1"/>
</dbReference>
<name>A0A830CZF8_9LAMI</name>
<keyword evidence="1" id="KW-0479">Metal-binding</keyword>
<dbReference type="InterPro" id="IPR044592">
    <property type="entry name" value="RING1A/B"/>
</dbReference>
<sequence length="534" mass="59741">MVTKCTNSTPWNNWIIELDLSGTSIASCQFDTFKLHERRKVRNESTHSIAFLPFIDSATTSATVPKLERGRIDLLKCLLISAPAKPPPPLRRHPLRHRSRLRTTPMARPKAARITNANKLTTPPIPTAVPTPATERKTSTLSVSLSAYVFIIVKLGEIRKEVQCPICLGVIRKTRTVMECLHRFCRECIDKSMRLGNNECPACRTHCASRRSLRDDPNYDALIAALYPDIDKYEEEELAFHEEEKARNKQIQASIAQTSRRQAEALGKKRASTRATSSTYLRRQGNYRNMRARKNHRVVEHHGSDEEEGANEHDGSRDSSSGDEHSVEVKPKRYRKRARVLQQSSGANADGGGGDGNDSDGNRELLGSSARTDFLGWGRGGLRSSLRNGGPNCANSRLSRNNRLSKLINYLQCSHENDEVLKISIMIVSLHEDKIPSLKRPYLSCSPTSSVANLCQHVAMQTSVGASDIEMLTLKETLPIKYSSDAPKEVIFDPSDHELQLLNDNQTLEEIHAEYNEPNLVLAYRLKEQGGQGN</sequence>
<organism evidence="7 8">
    <name type="scientific">Phtheirospermum japonicum</name>
    <dbReference type="NCBI Taxonomy" id="374723"/>
    <lineage>
        <taxon>Eukaryota</taxon>
        <taxon>Viridiplantae</taxon>
        <taxon>Streptophyta</taxon>
        <taxon>Embryophyta</taxon>
        <taxon>Tracheophyta</taxon>
        <taxon>Spermatophyta</taxon>
        <taxon>Magnoliopsida</taxon>
        <taxon>eudicotyledons</taxon>
        <taxon>Gunneridae</taxon>
        <taxon>Pentapetalae</taxon>
        <taxon>asterids</taxon>
        <taxon>lamiids</taxon>
        <taxon>Lamiales</taxon>
        <taxon>Orobanchaceae</taxon>
        <taxon>Orobanchaceae incertae sedis</taxon>
        <taxon>Phtheirospermum</taxon>
    </lineage>
</organism>
<gene>
    <name evidence="7" type="ORF">PHJA_002271300</name>
</gene>
<proteinExistence type="predicted"/>
<feature type="compositionally biased region" description="Basic and acidic residues" evidence="5">
    <location>
        <begin position="297"/>
        <end position="331"/>
    </location>
</feature>
<keyword evidence="2 4" id="KW-0863">Zinc-finger</keyword>
<dbReference type="SUPFAM" id="SSF57850">
    <property type="entry name" value="RING/U-box"/>
    <property type="match status" value="1"/>
</dbReference>
<keyword evidence="8" id="KW-1185">Reference proteome</keyword>
<evidence type="ECO:0000313" key="7">
    <source>
        <dbReference type="EMBL" id="GFQ01274.1"/>
    </source>
</evidence>
<comment type="caution">
    <text evidence="7">The sequence shown here is derived from an EMBL/GenBank/DDBJ whole genome shotgun (WGS) entry which is preliminary data.</text>
</comment>
<evidence type="ECO:0000313" key="8">
    <source>
        <dbReference type="Proteomes" id="UP000653305"/>
    </source>
</evidence>
<protein>
    <submittedName>
        <fullName evidence="7">Putative E3 ubiquitin-protein ligase ring1a</fullName>
    </submittedName>
</protein>
<dbReference type="Gene3D" id="3.30.40.10">
    <property type="entry name" value="Zinc/RING finger domain, C3HC4 (zinc finger)"/>
    <property type="match status" value="1"/>
</dbReference>
<dbReference type="AlphaFoldDB" id="A0A830CZF8"/>
<dbReference type="InterPro" id="IPR001841">
    <property type="entry name" value="Znf_RING"/>
</dbReference>
<dbReference type="PROSITE" id="PS00518">
    <property type="entry name" value="ZF_RING_1"/>
    <property type="match status" value="1"/>
</dbReference>
<feature type="region of interest" description="Disordered" evidence="5">
    <location>
        <begin position="241"/>
        <end position="365"/>
    </location>
</feature>
<dbReference type="EMBL" id="BMAC01000670">
    <property type="protein sequence ID" value="GFQ01274.1"/>
    <property type="molecule type" value="Genomic_DNA"/>
</dbReference>
<dbReference type="PANTHER" id="PTHR46537:SF3">
    <property type="entry name" value="E3 UBIQUITIN-PROTEIN LIGASE RING1A"/>
    <property type="match status" value="1"/>
</dbReference>
<reference evidence="7" key="1">
    <citation type="submission" date="2020-07" db="EMBL/GenBank/DDBJ databases">
        <title>Ethylene signaling mediates host invasion by parasitic plants.</title>
        <authorList>
            <person name="Yoshida S."/>
        </authorList>
    </citation>
    <scope>NUCLEOTIDE SEQUENCE</scope>
    <source>
        <strain evidence="7">Okayama</strain>
    </source>
</reference>
<keyword evidence="3" id="KW-0862">Zinc</keyword>
<dbReference type="OrthoDB" id="337575at2759"/>
<evidence type="ECO:0000259" key="6">
    <source>
        <dbReference type="PROSITE" id="PS50089"/>
    </source>
</evidence>
<feature type="domain" description="RING-type" evidence="6">
    <location>
        <begin position="164"/>
        <end position="204"/>
    </location>
</feature>
<dbReference type="InterPro" id="IPR013083">
    <property type="entry name" value="Znf_RING/FYVE/PHD"/>
</dbReference>
<dbReference type="GO" id="GO:0008270">
    <property type="term" value="F:zinc ion binding"/>
    <property type="evidence" value="ECO:0007669"/>
    <property type="project" value="UniProtKB-KW"/>
</dbReference>
<dbReference type="PANTHER" id="PTHR46537">
    <property type="entry name" value="OS11G0578200 PROTEIN"/>
    <property type="match status" value="1"/>
</dbReference>
<dbReference type="InterPro" id="IPR017907">
    <property type="entry name" value="Znf_RING_CS"/>
</dbReference>
<dbReference type="CDD" id="cd16531">
    <property type="entry name" value="RING-HC_RING1-like"/>
    <property type="match status" value="1"/>
</dbReference>